<dbReference type="Pfam" id="PF01569">
    <property type="entry name" value="PAP2"/>
    <property type="match status" value="1"/>
</dbReference>
<dbReference type="InterPro" id="IPR000326">
    <property type="entry name" value="PAP2/HPO"/>
</dbReference>
<feature type="transmembrane region" description="Helical" evidence="1">
    <location>
        <begin position="147"/>
        <end position="164"/>
    </location>
</feature>
<feature type="transmembrane region" description="Helical" evidence="1">
    <location>
        <begin position="237"/>
        <end position="262"/>
    </location>
</feature>
<accession>A0A4R8UH06</accession>
<sequence>MLPVTRRNPGPLRSQPIGVGSVGHRTQVRLEGPRRLSQLPGPFAARGSGGTGLAVRRWTVLSRSNPYRFLGGALLATAVFAALYLFFVRTHAGQAADQLAYDGADFGRRSVTPFTQGILDWLPMASAVVGLLLTIVIALIRRHLKTFVVAVGVAGAAIATTQLLKYGILTRPDLGVEGYAGNSFPSGHTTVAAASALALFLVASPRTRSKVGVWGTVFAVLAGLSTLADQWHRPSDVIAALLVVAFWGCVGGAVLSVNRGAVDPPPHDSPSRQWWIAIPFAIVSGLALVVTLLDASAGASGALIAYIGGLTAIAASGFLIAVTATRLFAPLP</sequence>
<dbReference type="CDD" id="cd01610">
    <property type="entry name" value="PAP2_like"/>
    <property type="match status" value="1"/>
</dbReference>
<feature type="transmembrane region" description="Helical" evidence="1">
    <location>
        <begin position="303"/>
        <end position="329"/>
    </location>
</feature>
<evidence type="ECO:0000259" key="2">
    <source>
        <dbReference type="SMART" id="SM00014"/>
    </source>
</evidence>
<comment type="caution">
    <text evidence="3">The sequence shown here is derived from an EMBL/GenBank/DDBJ whole genome shotgun (WGS) entry which is preliminary data.</text>
</comment>
<reference evidence="3 4" key="1">
    <citation type="submission" date="2019-03" db="EMBL/GenBank/DDBJ databases">
        <title>Genomics of glacier-inhabiting Cryobacterium strains.</title>
        <authorList>
            <person name="Liu Q."/>
            <person name="Xin Y.-H."/>
        </authorList>
    </citation>
    <scope>NUCLEOTIDE SEQUENCE [LARGE SCALE GENOMIC DNA]</scope>
    <source>
        <strain evidence="3 4">Sr47</strain>
    </source>
</reference>
<gene>
    <name evidence="3" type="ORF">E3O23_05230</name>
</gene>
<evidence type="ECO:0000256" key="1">
    <source>
        <dbReference type="SAM" id="Phobius"/>
    </source>
</evidence>
<keyword evidence="1" id="KW-1133">Transmembrane helix</keyword>
<feature type="transmembrane region" description="Helical" evidence="1">
    <location>
        <begin position="67"/>
        <end position="87"/>
    </location>
</feature>
<feature type="transmembrane region" description="Helical" evidence="1">
    <location>
        <begin position="211"/>
        <end position="231"/>
    </location>
</feature>
<dbReference type="AlphaFoldDB" id="A0A4R8UH06"/>
<proteinExistence type="predicted"/>
<keyword evidence="1" id="KW-0812">Transmembrane</keyword>
<dbReference type="Proteomes" id="UP000297866">
    <property type="component" value="Unassembled WGS sequence"/>
</dbReference>
<name>A0A4R8UH06_9MICO</name>
<protein>
    <submittedName>
        <fullName evidence="3">Phosphatase PAP2 family protein</fullName>
    </submittedName>
</protein>
<dbReference type="SUPFAM" id="SSF48317">
    <property type="entry name" value="Acid phosphatase/Vanadium-dependent haloperoxidase"/>
    <property type="match status" value="1"/>
</dbReference>
<dbReference type="InterPro" id="IPR036938">
    <property type="entry name" value="PAP2/HPO_sf"/>
</dbReference>
<feature type="transmembrane region" description="Helical" evidence="1">
    <location>
        <begin position="274"/>
        <end position="297"/>
    </location>
</feature>
<evidence type="ECO:0000313" key="3">
    <source>
        <dbReference type="EMBL" id="TFB53394.1"/>
    </source>
</evidence>
<dbReference type="EMBL" id="SOEZ01000027">
    <property type="protein sequence ID" value="TFB53394.1"/>
    <property type="molecule type" value="Genomic_DNA"/>
</dbReference>
<dbReference type="OrthoDB" id="3240395at2"/>
<dbReference type="SMART" id="SM00014">
    <property type="entry name" value="acidPPc"/>
    <property type="match status" value="1"/>
</dbReference>
<organism evidence="3 4">
    <name type="scientific">Cryobacterium tagatosivorans</name>
    <dbReference type="NCBI Taxonomy" id="1259199"/>
    <lineage>
        <taxon>Bacteria</taxon>
        <taxon>Bacillati</taxon>
        <taxon>Actinomycetota</taxon>
        <taxon>Actinomycetes</taxon>
        <taxon>Micrococcales</taxon>
        <taxon>Microbacteriaceae</taxon>
        <taxon>Cryobacterium</taxon>
    </lineage>
</organism>
<feature type="transmembrane region" description="Helical" evidence="1">
    <location>
        <begin position="184"/>
        <end position="204"/>
    </location>
</feature>
<feature type="domain" description="Phosphatidic acid phosphatase type 2/haloperoxidase" evidence="2">
    <location>
        <begin position="146"/>
        <end position="252"/>
    </location>
</feature>
<evidence type="ECO:0000313" key="4">
    <source>
        <dbReference type="Proteomes" id="UP000297866"/>
    </source>
</evidence>
<feature type="transmembrane region" description="Helical" evidence="1">
    <location>
        <begin position="121"/>
        <end position="140"/>
    </location>
</feature>
<keyword evidence="4" id="KW-1185">Reference proteome</keyword>
<keyword evidence="1" id="KW-0472">Membrane</keyword>
<dbReference type="Gene3D" id="1.20.144.10">
    <property type="entry name" value="Phosphatidic acid phosphatase type 2/haloperoxidase"/>
    <property type="match status" value="1"/>
</dbReference>